<evidence type="ECO:0000313" key="1">
    <source>
        <dbReference type="EMBL" id="MDM1552045.1"/>
    </source>
</evidence>
<accession>A0AAW7DN11</accession>
<dbReference type="EMBL" id="JACALR010000005">
    <property type="protein sequence ID" value="MDM1552045.1"/>
    <property type="molecule type" value="Genomic_DNA"/>
</dbReference>
<organism evidence="1 2">
    <name type="scientific">Empedobacter falsenii</name>
    <dbReference type="NCBI Taxonomy" id="343874"/>
    <lineage>
        <taxon>Bacteria</taxon>
        <taxon>Pseudomonadati</taxon>
        <taxon>Bacteroidota</taxon>
        <taxon>Flavobacteriia</taxon>
        <taxon>Flavobacteriales</taxon>
        <taxon>Weeksellaceae</taxon>
        <taxon>Empedobacter</taxon>
    </lineage>
</organism>
<name>A0AAW7DN11_9FLAO</name>
<gene>
    <name evidence="1" type="ORF">HX095_12565</name>
</gene>
<dbReference type="AlphaFoldDB" id="A0AAW7DN11"/>
<evidence type="ECO:0008006" key="3">
    <source>
        <dbReference type="Google" id="ProtNLM"/>
    </source>
</evidence>
<reference evidence="1" key="2">
    <citation type="journal article" date="2022" name="Sci. Total Environ.">
        <title>Prevalence, transmission, and molecular epidemiology of tet(X)-positive bacteria among humans, animals, and environmental niches in China: An epidemiological, and genomic-based study.</title>
        <authorList>
            <person name="Dong N."/>
            <person name="Zeng Y."/>
            <person name="Cai C."/>
            <person name="Sun C."/>
            <person name="Lu J."/>
            <person name="Liu C."/>
            <person name="Zhou H."/>
            <person name="Sun Q."/>
            <person name="Shu L."/>
            <person name="Wang H."/>
            <person name="Wang Y."/>
            <person name="Wang S."/>
            <person name="Wu C."/>
            <person name="Chan E.W."/>
            <person name="Chen G."/>
            <person name="Shen Z."/>
            <person name="Chen S."/>
            <person name="Zhang R."/>
        </authorList>
    </citation>
    <scope>NUCLEOTIDE SEQUENCE</scope>
    <source>
        <strain evidence="1">210</strain>
    </source>
</reference>
<protein>
    <recommendedName>
        <fullName evidence="3">GLPGLI family protein</fullName>
    </recommendedName>
</protein>
<sequence length="212" mass="24980">MYDFHQKGKLTTFERVNNSPEFAKIFEESKNRSYEIEVIVNRTNSLIKILEKVNNSQEGFFSGSSPLPKWFLIDFENNLTFEEKQNLYVQDSVSTLQLTPTSNTKTILGIKAKEFTYENDDYTYSFWLAKQNEITVSPIYFQFNGYVLLEASINDKAYEKEGGERKLFYVLKEIKEQDFNFNKIIPKKSISILEYNKKMEQLKEDSRGVERD</sequence>
<proteinExistence type="predicted"/>
<reference evidence="1" key="1">
    <citation type="submission" date="2020-06" db="EMBL/GenBank/DDBJ databases">
        <authorList>
            <person name="Dong N."/>
        </authorList>
    </citation>
    <scope>NUCLEOTIDE SEQUENCE</scope>
    <source>
        <strain evidence="1">210</strain>
    </source>
</reference>
<evidence type="ECO:0000313" key="2">
    <source>
        <dbReference type="Proteomes" id="UP001173578"/>
    </source>
</evidence>
<dbReference type="Proteomes" id="UP001173578">
    <property type="component" value="Unassembled WGS sequence"/>
</dbReference>
<comment type="caution">
    <text evidence="1">The sequence shown here is derived from an EMBL/GenBank/DDBJ whole genome shotgun (WGS) entry which is preliminary data.</text>
</comment>
<dbReference type="RefSeq" id="WP_286486511.1">
    <property type="nucleotide sequence ID" value="NZ_JACALR010000005.1"/>
</dbReference>